<protein>
    <submittedName>
        <fullName evidence="1">Uncharacterized protein</fullName>
    </submittedName>
</protein>
<sequence length="388" mass="44906">MEKHGLVARGRITDLGARGNKYTMRKWDSFANILNKLGPCQKNGKGWKLYWKQCRLQSRRNKARFTKAYRKTGHETPAYKLTKEDERICNIFGNPGLGFAIIPECGFPARKPRPTNCKYQMETICYFVIEEPGFGIALVGKRHWKKPLKILEKTMGPKFDQSQWRDFWFKDMGKMLEFAEQIGVEHLDNHSALLHQAYTASRDYAELMSAKGIFEQLARREKVAHKSKRETPLMRGGAVKEPKEKMSARMIKGLPEVESENNRKSNIAGENLTARNTTLQQDTQETEMIKGFHGLEKEQSKMNDRAMRLHKTPTQETTAAPQYNNTLDVTSSKPLLQKFLSELSTARINWQSITRNMENEDGREEEDDERDLRSNIWEKIGKMKAKLE</sequence>
<evidence type="ECO:0000313" key="2">
    <source>
        <dbReference type="Proteomes" id="UP001239111"/>
    </source>
</evidence>
<gene>
    <name evidence="1" type="ORF">QAD02_019672</name>
</gene>
<name>A0ACC2PQ25_9HYME</name>
<accession>A0ACC2PQ25</accession>
<comment type="caution">
    <text evidence="1">The sequence shown here is derived from an EMBL/GenBank/DDBJ whole genome shotgun (WGS) entry which is preliminary data.</text>
</comment>
<proteinExistence type="predicted"/>
<keyword evidence="2" id="KW-1185">Reference proteome</keyword>
<organism evidence="1 2">
    <name type="scientific">Eretmocerus hayati</name>
    <dbReference type="NCBI Taxonomy" id="131215"/>
    <lineage>
        <taxon>Eukaryota</taxon>
        <taxon>Metazoa</taxon>
        <taxon>Ecdysozoa</taxon>
        <taxon>Arthropoda</taxon>
        <taxon>Hexapoda</taxon>
        <taxon>Insecta</taxon>
        <taxon>Pterygota</taxon>
        <taxon>Neoptera</taxon>
        <taxon>Endopterygota</taxon>
        <taxon>Hymenoptera</taxon>
        <taxon>Apocrita</taxon>
        <taxon>Proctotrupomorpha</taxon>
        <taxon>Chalcidoidea</taxon>
        <taxon>Aphelinidae</taxon>
        <taxon>Aphelininae</taxon>
        <taxon>Eretmocerus</taxon>
    </lineage>
</organism>
<evidence type="ECO:0000313" key="1">
    <source>
        <dbReference type="EMBL" id="KAJ8683880.1"/>
    </source>
</evidence>
<dbReference type="Proteomes" id="UP001239111">
    <property type="component" value="Chromosome 1"/>
</dbReference>
<reference evidence="1" key="1">
    <citation type="submission" date="2023-04" db="EMBL/GenBank/DDBJ databases">
        <title>A chromosome-level genome assembly of the parasitoid wasp Eretmocerus hayati.</title>
        <authorList>
            <person name="Zhong Y."/>
            <person name="Liu S."/>
            <person name="Liu Y."/>
        </authorList>
    </citation>
    <scope>NUCLEOTIDE SEQUENCE</scope>
    <source>
        <strain evidence="1">ZJU_SS_LIU_2023</strain>
    </source>
</reference>
<dbReference type="EMBL" id="CM056741">
    <property type="protein sequence ID" value="KAJ8683880.1"/>
    <property type="molecule type" value="Genomic_DNA"/>
</dbReference>